<dbReference type="EMBL" id="LUGH01002317">
    <property type="protein sequence ID" value="OBZ80284.1"/>
    <property type="molecule type" value="Genomic_DNA"/>
</dbReference>
<sequence>MNEEVAPYLEFFSKIVTTEYNNKEDLR</sequence>
<evidence type="ECO:0000313" key="1">
    <source>
        <dbReference type="EMBL" id="OBZ80284.1"/>
    </source>
</evidence>
<name>A0A1C7MYU1_9FUNG</name>
<proteinExistence type="predicted"/>
<accession>A0A1C7MYU1</accession>
<feature type="non-terminal residue" evidence="1">
    <location>
        <position position="27"/>
    </location>
</feature>
<protein>
    <submittedName>
        <fullName evidence="1">Uncharacterized protein</fullName>
    </submittedName>
</protein>
<comment type="caution">
    <text evidence="1">The sequence shown here is derived from an EMBL/GenBank/DDBJ whole genome shotgun (WGS) entry which is preliminary data.</text>
</comment>
<gene>
    <name evidence="1" type="ORF">A0J61_11666</name>
</gene>
<keyword evidence="2" id="KW-1185">Reference proteome</keyword>
<dbReference type="Proteomes" id="UP000093000">
    <property type="component" value="Unassembled WGS sequence"/>
</dbReference>
<reference evidence="1 2" key="1">
    <citation type="submission" date="2016-03" db="EMBL/GenBank/DDBJ databases">
        <title>Choanephora cucurbitarum.</title>
        <authorList>
            <person name="Min B."/>
            <person name="Park H."/>
            <person name="Park J.-H."/>
            <person name="Shin H.-D."/>
            <person name="Choi I.-G."/>
        </authorList>
    </citation>
    <scope>NUCLEOTIDE SEQUENCE [LARGE SCALE GENOMIC DNA]</scope>
    <source>
        <strain evidence="1 2">KUS-F28377</strain>
    </source>
</reference>
<evidence type="ECO:0000313" key="2">
    <source>
        <dbReference type="Proteomes" id="UP000093000"/>
    </source>
</evidence>
<dbReference type="InParanoid" id="A0A1C7MYU1"/>
<organism evidence="1 2">
    <name type="scientific">Choanephora cucurbitarum</name>
    <dbReference type="NCBI Taxonomy" id="101091"/>
    <lineage>
        <taxon>Eukaryota</taxon>
        <taxon>Fungi</taxon>
        <taxon>Fungi incertae sedis</taxon>
        <taxon>Mucoromycota</taxon>
        <taxon>Mucoromycotina</taxon>
        <taxon>Mucoromycetes</taxon>
        <taxon>Mucorales</taxon>
        <taxon>Mucorineae</taxon>
        <taxon>Choanephoraceae</taxon>
        <taxon>Choanephoroideae</taxon>
        <taxon>Choanephora</taxon>
    </lineage>
</organism>
<dbReference type="AlphaFoldDB" id="A0A1C7MYU1"/>